<gene>
    <name evidence="3" type="ORF">Pyn_11902</name>
</gene>
<keyword evidence="4" id="KW-1185">Reference proteome</keyword>
<evidence type="ECO:0000313" key="3">
    <source>
        <dbReference type="EMBL" id="PQQ03195.1"/>
    </source>
</evidence>
<evidence type="ECO:0000313" key="4">
    <source>
        <dbReference type="Proteomes" id="UP000250321"/>
    </source>
</evidence>
<reference evidence="3 4" key="1">
    <citation type="submission" date="2018-02" db="EMBL/GenBank/DDBJ databases">
        <title>Draft genome of wild Prunus yedoensis var. nudiflora.</title>
        <authorList>
            <person name="Baek S."/>
            <person name="Kim J.-H."/>
            <person name="Choi K."/>
            <person name="Kim G.-B."/>
            <person name="Cho A."/>
            <person name="Jang H."/>
            <person name="Shin C.-H."/>
            <person name="Yu H.-J."/>
            <person name="Mun J.-H."/>
        </authorList>
    </citation>
    <scope>NUCLEOTIDE SEQUENCE [LARGE SCALE GENOMIC DNA]</scope>
    <source>
        <strain evidence="4">cv. Jeju island</strain>
        <tissue evidence="3">Leaf</tissue>
    </source>
</reference>
<comment type="caution">
    <text evidence="3">The sequence shown here is derived from an EMBL/GenBank/DDBJ whole genome shotgun (WGS) entry which is preliminary data.</text>
</comment>
<dbReference type="OrthoDB" id="1163526at2759"/>
<dbReference type="Proteomes" id="UP000250321">
    <property type="component" value="Unassembled WGS sequence"/>
</dbReference>
<dbReference type="GO" id="GO:0043531">
    <property type="term" value="F:ADP binding"/>
    <property type="evidence" value="ECO:0007669"/>
    <property type="project" value="InterPro"/>
</dbReference>
<dbReference type="Pfam" id="PF00931">
    <property type="entry name" value="NB-ARC"/>
    <property type="match status" value="1"/>
</dbReference>
<dbReference type="AlphaFoldDB" id="A0A314Y528"/>
<organism evidence="3 4">
    <name type="scientific">Prunus yedoensis var. nudiflora</name>
    <dbReference type="NCBI Taxonomy" id="2094558"/>
    <lineage>
        <taxon>Eukaryota</taxon>
        <taxon>Viridiplantae</taxon>
        <taxon>Streptophyta</taxon>
        <taxon>Embryophyta</taxon>
        <taxon>Tracheophyta</taxon>
        <taxon>Spermatophyta</taxon>
        <taxon>Magnoliopsida</taxon>
        <taxon>eudicotyledons</taxon>
        <taxon>Gunneridae</taxon>
        <taxon>Pentapetalae</taxon>
        <taxon>rosids</taxon>
        <taxon>fabids</taxon>
        <taxon>Rosales</taxon>
        <taxon>Rosaceae</taxon>
        <taxon>Amygdaloideae</taxon>
        <taxon>Amygdaleae</taxon>
        <taxon>Prunus</taxon>
    </lineage>
</organism>
<dbReference type="PANTHER" id="PTHR36766">
    <property type="entry name" value="PLANT BROAD-SPECTRUM MILDEW RESISTANCE PROTEIN RPW8"/>
    <property type="match status" value="1"/>
</dbReference>
<protein>
    <submittedName>
        <fullName evidence="3">Putative disease resistance protein RGA3</fullName>
    </submittedName>
</protein>
<evidence type="ECO:0000259" key="2">
    <source>
        <dbReference type="Pfam" id="PF00931"/>
    </source>
</evidence>
<accession>A0A314Y528</accession>
<sequence>MDMRIYSFRSQVDFKQDLDTQGSSILVTTRSEKVAKIVQTLPICNLGKLSDDQCWLILKNRAFLDDSAPLTKDQERIGRDIAKKCAGLPLLAKEKIV</sequence>
<proteinExistence type="predicted"/>
<evidence type="ECO:0000256" key="1">
    <source>
        <dbReference type="ARBA" id="ARBA00022821"/>
    </source>
</evidence>
<keyword evidence="1" id="KW-0611">Plant defense</keyword>
<name>A0A314Y528_PRUYE</name>
<dbReference type="GO" id="GO:0006952">
    <property type="term" value="P:defense response"/>
    <property type="evidence" value="ECO:0007669"/>
    <property type="project" value="UniProtKB-KW"/>
</dbReference>
<dbReference type="STRING" id="2094558.A0A314Y528"/>
<dbReference type="EMBL" id="PJQY01001371">
    <property type="protein sequence ID" value="PQQ03195.1"/>
    <property type="molecule type" value="Genomic_DNA"/>
</dbReference>
<dbReference type="InterPro" id="IPR027417">
    <property type="entry name" value="P-loop_NTPase"/>
</dbReference>
<dbReference type="PANTHER" id="PTHR36766:SF70">
    <property type="entry name" value="DISEASE RESISTANCE PROTEIN RGA4"/>
    <property type="match status" value="1"/>
</dbReference>
<feature type="domain" description="NB-ARC" evidence="2">
    <location>
        <begin position="20"/>
        <end position="64"/>
    </location>
</feature>
<dbReference type="InterPro" id="IPR002182">
    <property type="entry name" value="NB-ARC"/>
</dbReference>
<dbReference type="SUPFAM" id="SSF52540">
    <property type="entry name" value="P-loop containing nucleoside triphosphate hydrolases"/>
    <property type="match status" value="1"/>
</dbReference>